<protein>
    <submittedName>
        <fullName evidence="1">Uncharacterized protein</fullName>
    </submittedName>
</protein>
<keyword evidence="2" id="KW-1185">Reference proteome</keyword>
<gene>
    <name evidence="1" type="ORF">R0137_07600</name>
</gene>
<sequence>MQACVSVNLDEFDKAGVRGSNSGWTGVSLSQETLGPDTGITGCVSGVTGCVSGVTGCVSGVTGCVEEGSPGTNWITAITNKNRPSSNHFNPLCKL</sequence>
<dbReference type="RefSeq" id="WP_407329788.1">
    <property type="nucleotide sequence ID" value="NZ_CP136865.1"/>
</dbReference>
<organism evidence="1 2">
    <name type="scientific">Congregibacter brevis</name>
    <dbReference type="NCBI Taxonomy" id="3081201"/>
    <lineage>
        <taxon>Bacteria</taxon>
        <taxon>Pseudomonadati</taxon>
        <taxon>Pseudomonadota</taxon>
        <taxon>Gammaproteobacteria</taxon>
        <taxon>Cellvibrionales</taxon>
        <taxon>Halieaceae</taxon>
        <taxon>Congregibacter</taxon>
    </lineage>
</organism>
<accession>A0ABZ0IGX9</accession>
<evidence type="ECO:0000313" key="2">
    <source>
        <dbReference type="Proteomes" id="UP001626549"/>
    </source>
</evidence>
<name>A0ABZ0IGX9_9GAMM</name>
<proteinExistence type="predicted"/>
<dbReference type="EMBL" id="CP136865">
    <property type="protein sequence ID" value="WOJ98425.1"/>
    <property type="molecule type" value="Genomic_DNA"/>
</dbReference>
<dbReference type="Proteomes" id="UP001626549">
    <property type="component" value="Chromosome"/>
</dbReference>
<evidence type="ECO:0000313" key="1">
    <source>
        <dbReference type="EMBL" id="WOJ98425.1"/>
    </source>
</evidence>
<reference evidence="1 2" key="1">
    <citation type="submission" date="2023-10" db="EMBL/GenBank/DDBJ databases">
        <title>Two novel species belonging to the OM43/NOR5 clade.</title>
        <authorList>
            <person name="Park M."/>
        </authorList>
    </citation>
    <scope>NUCLEOTIDE SEQUENCE [LARGE SCALE GENOMIC DNA]</scope>
    <source>
        <strain evidence="1 2">IMCC45268</strain>
    </source>
</reference>